<protein>
    <submittedName>
        <fullName evidence="1">Uncharacterized protein</fullName>
    </submittedName>
</protein>
<evidence type="ECO:0000313" key="1">
    <source>
        <dbReference type="EMBL" id="KAI9903194.1"/>
    </source>
</evidence>
<comment type="caution">
    <text evidence="1">The sequence shown here is derived from an EMBL/GenBank/DDBJ whole genome shotgun (WGS) entry which is preliminary data.</text>
</comment>
<accession>A0ACC0VAH1</accession>
<name>A0ACC0VAH1_9HYPO</name>
<sequence>MRFSLTSAVAVLPALSAAQGLDFEQYQAQFQNFLGQMGSYVPNPGRYDPIAAAEAKLGSMKLNVLTLENWKETLYDTVSADATKPEEWWILTTGGNRTCMGHCGPIEQAFNETAAKFALTPGAPHMGLLNCEDQPILCNAWSTGAANLWIIDLLPPPAEVDCYRKRLNWTTVTSEELSSYVEADKRDGFKLVESWFHPFNGKGTEMGLTVPFAYFVWAFNLVPSWLFMILISFGSRTMMSNRMGNHEARRQ</sequence>
<organism evidence="1 2">
    <name type="scientific">Trichothecium roseum</name>
    <dbReference type="NCBI Taxonomy" id="47278"/>
    <lineage>
        <taxon>Eukaryota</taxon>
        <taxon>Fungi</taxon>
        <taxon>Dikarya</taxon>
        <taxon>Ascomycota</taxon>
        <taxon>Pezizomycotina</taxon>
        <taxon>Sordariomycetes</taxon>
        <taxon>Hypocreomycetidae</taxon>
        <taxon>Hypocreales</taxon>
        <taxon>Hypocreales incertae sedis</taxon>
        <taxon>Trichothecium</taxon>
    </lineage>
</organism>
<dbReference type="EMBL" id="CM047941">
    <property type="protein sequence ID" value="KAI9903194.1"/>
    <property type="molecule type" value="Genomic_DNA"/>
</dbReference>
<keyword evidence="2" id="KW-1185">Reference proteome</keyword>
<dbReference type="Proteomes" id="UP001163324">
    <property type="component" value="Chromosome 2"/>
</dbReference>
<proteinExistence type="predicted"/>
<evidence type="ECO:0000313" key="2">
    <source>
        <dbReference type="Proteomes" id="UP001163324"/>
    </source>
</evidence>
<gene>
    <name evidence="1" type="ORF">N3K66_002546</name>
</gene>
<reference evidence="1" key="1">
    <citation type="submission" date="2022-10" db="EMBL/GenBank/DDBJ databases">
        <title>Complete Genome of Trichothecium roseum strain YXFP-22015, a Plant Pathogen Isolated from Citrus.</title>
        <authorList>
            <person name="Wang Y."/>
            <person name="Zhu L."/>
        </authorList>
    </citation>
    <scope>NUCLEOTIDE SEQUENCE</scope>
    <source>
        <strain evidence="1">YXFP-22015</strain>
    </source>
</reference>